<accession>A0A0X3NVJ2</accession>
<proteinExistence type="predicted"/>
<dbReference type="EMBL" id="GEEE01019364">
    <property type="protein sequence ID" value="JAP43861.1"/>
    <property type="molecule type" value="Transcribed_RNA"/>
</dbReference>
<organism evidence="1">
    <name type="scientific">Schistocephalus solidus</name>
    <name type="common">Tapeworm</name>
    <dbReference type="NCBI Taxonomy" id="70667"/>
    <lineage>
        <taxon>Eukaryota</taxon>
        <taxon>Metazoa</taxon>
        <taxon>Spiralia</taxon>
        <taxon>Lophotrochozoa</taxon>
        <taxon>Platyhelminthes</taxon>
        <taxon>Cestoda</taxon>
        <taxon>Eucestoda</taxon>
        <taxon>Diphyllobothriidea</taxon>
        <taxon>Diphyllobothriidae</taxon>
        <taxon>Schistocephalus</taxon>
    </lineage>
</organism>
<name>A0A0X3NVJ2_SCHSO</name>
<dbReference type="AlphaFoldDB" id="A0A0X3NVJ2"/>
<reference evidence="1" key="1">
    <citation type="submission" date="2016-01" db="EMBL/GenBank/DDBJ databases">
        <title>Reference transcriptome for the parasite Schistocephalus solidus: insights into the molecular evolution of parasitism.</title>
        <authorList>
            <person name="Hebert F.O."/>
            <person name="Grambauer S."/>
            <person name="Barber I."/>
            <person name="Landry C.R."/>
            <person name="Aubin-Horth N."/>
        </authorList>
    </citation>
    <scope>NUCLEOTIDE SEQUENCE</scope>
</reference>
<gene>
    <name evidence="1" type="ORF">TR88131</name>
</gene>
<evidence type="ECO:0000313" key="1">
    <source>
        <dbReference type="EMBL" id="JAP43861.1"/>
    </source>
</evidence>
<sequence length="108" mass="13083">MNSLRTWMIRSMSHIAFAVDAAHRPSQVYSIPRRDQRRKRIHVRSTSRGRAVRHHADTNHEFKLTLLRETKQMLGKYGHRFWTNDWSIRKLCYSKTVVFRKTRVVYRT</sequence>
<protein>
    <submittedName>
        <fullName evidence="1">Uncharacterized protein</fullName>
    </submittedName>
</protein>